<proteinExistence type="predicted"/>
<dbReference type="EMBL" id="CP000561">
    <property type="protein sequence ID" value="ABO07787.1"/>
    <property type="molecule type" value="Genomic_DNA"/>
</dbReference>
<feature type="compositionally biased region" description="Low complexity" evidence="1">
    <location>
        <begin position="35"/>
        <end position="54"/>
    </location>
</feature>
<reference evidence="3" key="1">
    <citation type="submission" date="2007-02" db="EMBL/GenBank/DDBJ databases">
        <title>Complete sequence of Pyrobaculum calidifontis JCM 11548.</title>
        <authorList>
            <consortium name="US DOE Joint Genome Institute"/>
            <person name="Copeland A."/>
            <person name="Lucas S."/>
            <person name="Lapidus A."/>
            <person name="Barry K."/>
            <person name="Glavina del Rio T."/>
            <person name="Dalin E."/>
            <person name="Tice H."/>
            <person name="Pitluck S."/>
            <person name="Chain P."/>
            <person name="Malfatti S."/>
            <person name="Shin M."/>
            <person name="Vergez L."/>
            <person name="Schmutz J."/>
            <person name="Larimer F."/>
            <person name="Land M."/>
            <person name="Hauser L."/>
            <person name="Kyrpides N."/>
            <person name="Mikhailova N."/>
            <person name="Cozen A.E."/>
            <person name="Fitz-Gibbon S.T."/>
            <person name="House C.H."/>
            <person name="Saltikov C."/>
            <person name="Lowe T.M."/>
            <person name="Richardson P."/>
        </authorList>
    </citation>
    <scope>NUCLEOTIDE SEQUENCE [LARGE SCALE GENOMIC DNA]</scope>
    <source>
        <strain evidence="3">JCM 11548</strain>
    </source>
</reference>
<organism evidence="3 4">
    <name type="scientific">Pyrobaculum calidifontis (strain DSM 21063 / JCM 11548 / VA1)</name>
    <dbReference type="NCBI Taxonomy" id="410359"/>
    <lineage>
        <taxon>Archaea</taxon>
        <taxon>Thermoproteota</taxon>
        <taxon>Thermoprotei</taxon>
        <taxon>Thermoproteales</taxon>
        <taxon>Thermoproteaceae</taxon>
        <taxon>Pyrobaculum</taxon>
    </lineage>
</organism>
<keyword evidence="2" id="KW-1133">Transmembrane helix</keyword>
<dbReference type="HOGENOM" id="CLU_985594_0_0_2"/>
<dbReference type="Proteomes" id="UP000001431">
    <property type="component" value="Chromosome"/>
</dbReference>
<evidence type="ECO:0000256" key="2">
    <source>
        <dbReference type="SAM" id="Phobius"/>
    </source>
</evidence>
<evidence type="ECO:0000313" key="4">
    <source>
        <dbReference type="Proteomes" id="UP000001431"/>
    </source>
</evidence>
<sequence>MTSIFNYIATIALAIVVAAGAALVYVLYTHFTQPPTTTTTTPSATTAPPTTQTTTPPPPTQPPATTTTPSPSQRSTVKSVVLYIATPNVTKCGGLGNKYIYYFNVTVERVRVEDPVSFYVFKARAGNATLNLTSASYLPLNGKFFKPYSINMTQLGLVNVYLEAMADKSLDITAVEYLGDEYPINRAVYVSCVKGLKVINATSRQQLAVTTLSPGALGLIPADAAYRVNVTLPPGRYQLIAPPDIRIEPAVVEGGKPQTLTITLLNKPQVYDPLVINATRVG</sequence>
<accession>A3MT20</accession>
<evidence type="ECO:0000313" key="3">
    <source>
        <dbReference type="EMBL" id="ABO07787.1"/>
    </source>
</evidence>
<dbReference type="RefSeq" id="WP_011849044.1">
    <property type="nucleotide sequence ID" value="NC_009073.1"/>
</dbReference>
<dbReference type="KEGG" id="pcl:Pcal_0352"/>
<dbReference type="eggNOG" id="arCOG05640">
    <property type="taxonomic scope" value="Archaea"/>
</dbReference>
<keyword evidence="2" id="KW-0812">Transmembrane</keyword>
<gene>
    <name evidence="3" type="ordered locus">Pcal_0352</name>
</gene>
<evidence type="ECO:0000256" key="1">
    <source>
        <dbReference type="SAM" id="MobiDB-lite"/>
    </source>
</evidence>
<dbReference type="STRING" id="410359.Pcal_0352"/>
<name>A3MT20_PYRCJ</name>
<keyword evidence="4" id="KW-1185">Reference proteome</keyword>
<feature type="transmembrane region" description="Helical" evidence="2">
    <location>
        <begin position="7"/>
        <end position="28"/>
    </location>
</feature>
<dbReference type="GeneID" id="4908494"/>
<protein>
    <submittedName>
        <fullName evidence="3">Uncharacterized protein</fullName>
    </submittedName>
</protein>
<dbReference type="OrthoDB" id="29032at2157"/>
<dbReference type="AlphaFoldDB" id="A3MT20"/>
<feature type="compositionally biased region" description="Low complexity" evidence="1">
    <location>
        <begin position="63"/>
        <end position="72"/>
    </location>
</feature>
<feature type="region of interest" description="Disordered" evidence="1">
    <location>
        <begin position="35"/>
        <end position="73"/>
    </location>
</feature>
<keyword evidence="2" id="KW-0472">Membrane</keyword>